<evidence type="ECO:0000256" key="8">
    <source>
        <dbReference type="SAM" id="MobiDB-lite"/>
    </source>
</evidence>
<dbReference type="SMART" id="SM00237">
    <property type="entry name" value="Calx_beta"/>
    <property type="match status" value="2"/>
</dbReference>
<dbReference type="GO" id="GO:0016020">
    <property type="term" value="C:membrane"/>
    <property type="evidence" value="ECO:0007669"/>
    <property type="project" value="InterPro"/>
</dbReference>
<evidence type="ECO:0000259" key="11">
    <source>
        <dbReference type="PROSITE" id="PS51007"/>
    </source>
</evidence>
<dbReference type="EMBL" id="VIKS01000015">
    <property type="protein sequence ID" value="TQV82963.1"/>
    <property type="molecule type" value="Genomic_DNA"/>
</dbReference>
<feature type="compositionally biased region" description="Gly residues" evidence="8">
    <location>
        <begin position="381"/>
        <end position="397"/>
    </location>
</feature>
<evidence type="ECO:0000256" key="9">
    <source>
        <dbReference type="SAM" id="Phobius"/>
    </source>
</evidence>
<accession>A0A545U0M6</accession>
<dbReference type="PROSITE" id="PS51007">
    <property type="entry name" value="CYTC"/>
    <property type="match status" value="1"/>
</dbReference>
<dbReference type="InterPro" id="IPR026919">
    <property type="entry name" value="ADGRV1"/>
</dbReference>
<dbReference type="Proteomes" id="UP000315439">
    <property type="component" value="Unassembled WGS sequence"/>
</dbReference>
<dbReference type="InterPro" id="IPR011429">
    <property type="entry name" value="Cyt_c_Planctomycete-type"/>
</dbReference>
<feature type="signal peptide" evidence="10">
    <location>
        <begin position="1"/>
        <end position="31"/>
    </location>
</feature>
<evidence type="ECO:0000313" key="12">
    <source>
        <dbReference type="EMBL" id="TQV82963.1"/>
    </source>
</evidence>
<evidence type="ECO:0000256" key="10">
    <source>
        <dbReference type="SAM" id="SignalP"/>
    </source>
</evidence>
<organism evidence="12 13">
    <name type="scientific">Aliikangiella coralliicola</name>
    <dbReference type="NCBI Taxonomy" id="2592383"/>
    <lineage>
        <taxon>Bacteria</taxon>
        <taxon>Pseudomonadati</taxon>
        <taxon>Pseudomonadota</taxon>
        <taxon>Gammaproteobacteria</taxon>
        <taxon>Oceanospirillales</taxon>
        <taxon>Pleioneaceae</taxon>
        <taxon>Aliikangiella</taxon>
    </lineage>
</organism>
<dbReference type="Gene3D" id="2.60.40.2030">
    <property type="match status" value="2"/>
</dbReference>
<dbReference type="OrthoDB" id="8884718at2"/>
<evidence type="ECO:0000256" key="6">
    <source>
        <dbReference type="ARBA" id="ARBA00023004"/>
    </source>
</evidence>
<keyword evidence="9" id="KW-0472">Membrane</keyword>
<dbReference type="InterPro" id="IPR038081">
    <property type="entry name" value="CalX-like_sf"/>
</dbReference>
<dbReference type="GO" id="GO:0004930">
    <property type="term" value="F:G protein-coupled receptor activity"/>
    <property type="evidence" value="ECO:0007669"/>
    <property type="project" value="InterPro"/>
</dbReference>
<gene>
    <name evidence="12" type="ORF">FLL46_24645</name>
</gene>
<evidence type="ECO:0000256" key="7">
    <source>
        <dbReference type="PROSITE-ProRule" id="PRU00433"/>
    </source>
</evidence>
<feature type="region of interest" description="Disordered" evidence="8">
    <location>
        <begin position="345"/>
        <end position="404"/>
    </location>
</feature>
<dbReference type="InterPro" id="IPR009056">
    <property type="entry name" value="Cyt_c-like_dom"/>
</dbReference>
<dbReference type="GO" id="GO:0009055">
    <property type="term" value="F:electron transfer activity"/>
    <property type="evidence" value="ECO:0007669"/>
    <property type="project" value="InterPro"/>
</dbReference>
<feature type="domain" description="Cytochrome c" evidence="11">
    <location>
        <begin position="32"/>
        <end position="133"/>
    </location>
</feature>
<keyword evidence="6 7" id="KW-0408">Iron</keyword>
<dbReference type="SUPFAM" id="SSF46626">
    <property type="entry name" value="Cytochrome c"/>
    <property type="match status" value="1"/>
</dbReference>
<proteinExistence type="predicted"/>
<evidence type="ECO:0000256" key="4">
    <source>
        <dbReference type="ARBA" id="ARBA00022737"/>
    </source>
</evidence>
<dbReference type="Pfam" id="PF07635">
    <property type="entry name" value="PSCyt1"/>
    <property type="match status" value="1"/>
</dbReference>
<keyword evidence="1 7" id="KW-0349">Heme</keyword>
<dbReference type="RefSeq" id="WP_142934739.1">
    <property type="nucleotide sequence ID" value="NZ_ML660171.1"/>
</dbReference>
<evidence type="ECO:0000256" key="2">
    <source>
        <dbReference type="ARBA" id="ARBA00022723"/>
    </source>
</evidence>
<keyword evidence="5" id="KW-0106">Calcium</keyword>
<dbReference type="Pfam" id="PF03160">
    <property type="entry name" value="Calx-beta"/>
    <property type="match status" value="2"/>
</dbReference>
<comment type="caution">
    <text evidence="12">The sequence shown here is derived from an EMBL/GenBank/DDBJ whole genome shotgun (WGS) entry which is preliminary data.</text>
</comment>
<dbReference type="InterPro" id="IPR003644">
    <property type="entry name" value="Calx_beta"/>
</dbReference>
<evidence type="ECO:0000256" key="1">
    <source>
        <dbReference type="ARBA" id="ARBA00022617"/>
    </source>
</evidence>
<evidence type="ECO:0000256" key="5">
    <source>
        <dbReference type="ARBA" id="ARBA00022837"/>
    </source>
</evidence>
<feature type="chain" id="PRO_5021994439" description="Cytochrome c domain-containing protein" evidence="10">
    <location>
        <begin position="32"/>
        <end position="429"/>
    </location>
</feature>
<dbReference type="SUPFAM" id="SSF141072">
    <property type="entry name" value="CalX-like"/>
    <property type="match status" value="2"/>
</dbReference>
<name>A0A545U0M6_9GAMM</name>
<dbReference type="PROSITE" id="PS51257">
    <property type="entry name" value="PROKAR_LIPOPROTEIN"/>
    <property type="match status" value="1"/>
</dbReference>
<dbReference type="InterPro" id="IPR036909">
    <property type="entry name" value="Cyt_c-like_dom_sf"/>
</dbReference>
<dbReference type="AlphaFoldDB" id="A0A545U0M6"/>
<keyword evidence="4" id="KW-0677">Repeat</keyword>
<reference evidence="12 13" key="1">
    <citation type="submission" date="2019-07" db="EMBL/GenBank/DDBJ databases">
        <title>Draft genome for Aliikangiella sp. M105.</title>
        <authorList>
            <person name="Wang G."/>
        </authorList>
    </citation>
    <scope>NUCLEOTIDE SEQUENCE [LARGE SCALE GENOMIC DNA]</scope>
    <source>
        <strain evidence="12 13">M105</strain>
    </source>
</reference>
<sequence>MRAYQKSIPTKTIFGFVSAFACSLFSWHVSADVPAEVQAVFVNNGCLNCHGANNPSGNLSLVDAATSEAQLVDVDATCNGNMKRVVPGDPDNSVLYQKITQANPGCGGVMPPSGNLISVADRNTIFDWIISIGPAAQFGLIELDTTTATAQETDASITLTVNRALGTQGQVSVDYAVATVGTDTATSPDDYVADAGTLVFADGENVKTITVTLADDDIFEGSEVFSVTLSNVVNGAVLGSQVQTKVTIVDNEFAAEPGTFFFSRVDYSVGEGDGTLDVTILRSFGATGEVTVDLNSSDGTAVAGADYNMVSETVTFAEGVKSQVVTVTVLEDQEQEQNETFSLQLSNPTNGALLGSPATVTTTISDNDSEDDGGGDDGGGDDGGGGDTGGGETGGGEPAPTTEAEFEAAGSLFFLIPLMALFVLYRSRK</sequence>
<keyword evidence="9" id="KW-1133">Transmembrane helix</keyword>
<dbReference type="GO" id="GO:0046872">
    <property type="term" value="F:metal ion binding"/>
    <property type="evidence" value="ECO:0007669"/>
    <property type="project" value="UniProtKB-KW"/>
</dbReference>
<keyword evidence="13" id="KW-1185">Reference proteome</keyword>
<dbReference type="PANTHER" id="PTHR46682:SF1">
    <property type="entry name" value="ADHESION G-PROTEIN COUPLED RECEPTOR V1"/>
    <property type="match status" value="1"/>
</dbReference>
<dbReference type="GO" id="GO:0020037">
    <property type="term" value="F:heme binding"/>
    <property type="evidence" value="ECO:0007669"/>
    <property type="project" value="InterPro"/>
</dbReference>
<keyword evidence="3 10" id="KW-0732">Signal</keyword>
<evidence type="ECO:0000256" key="3">
    <source>
        <dbReference type="ARBA" id="ARBA00022729"/>
    </source>
</evidence>
<keyword evidence="2 7" id="KW-0479">Metal-binding</keyword>
<dbReference type="PANTHER" id="PTHR46682">
    <property type="entry name" value="ADHESION G-PROTEIN COUPLED RECEPTOR V1"/>
    <property type="match status" value="1"/>
</dbReference>
<feature type="compositionally biased region" description="Acidic residues" evidence="8">
    <location>
        <begin position="367"/>
        <end position="380"/>
    </location>
</feature>
<evidence type="ECO:0000313" key="13">
    <source>
        <dbReference type="Proteomes" id="UP000315439"/>
    </source>
</evidence>
<protein>
    <recommendedName>
        <fullName evidence="11">Cytochrome c domain-containing protein</fullName>
    </recommendedName>
</protein>
<feature type="transmembrane region" description="Helical" evidence="9">
    <location>
        <begin position="408"/>
        <end position="425"/>
    </location>
</feature>
<keyword evidence="9" id="KW-0812">Transmembrane</keyword>